<keyword evidence="4" id="KW-1003">Cell membrane</keyword>
<evidence type="ECO:0000256" key="5">
    <source>
        <dbReference type="ARBA" id="ARBA00022692"/>
    </source>
</evidence>
<evidence type="ECO:0000256" key="3">
    <source>
        <dbReference type="ARBA" id="ARBA00022448"/>
    </source>
</evidence>
<evidence type="ECO:0000256" key="2">
    <source>
        <dbReference type="ARBA" id="ARBA00005658"/>
    </source>
</evidence>
<protein>
    <submittedName>
        <fullName evidence="10">BCCT family transporter</fullName>
    </submittedName>
</protein>
<keyword evidence="3" id="KW-0813">Transport</keyword>
<keyword evidence="11" id="KW-1185">Reference proteome</keyword>
<dbReference type="PANTHER" id="PTHR30047:SF7">
    <property type="entry name" value="HIGH-AFFINITY CHOLINE TRANSPORT PROTEIN"/>
    <property type="match status" value="1"/>
</dbReference>
<evidence type="ECO:0000313" key="11">
    <source>
        <dbReference type="Proteomes" id="UP000004754"/>
    </source>
</evidence>
<organism evidence="10 11">
    <name type="scientific">Pseudoramibacter alactolyticus ATCC 23263</name>
    <dbReference type="NCBI Taxonomy" id="887929"/>
    <lineage>
        <taxon>Bacteria</taxon>
        <taxon>Bacillati</taxon>
        <taxon>Bacillota</taxon>
        <taxon>Clostridia</taxon>
        <taxon>Eubacteriales</taxon>
        <taxon>Eubacteriaceae</taxon>
        <taxon>Pseudoramibacter</taxon>
    </lineage>
</organism>
<evidence type="ECO:0000256" key="8">
    <source>
        <dbReference type="SAM" id="MobiDB-lite"/>
    </source>
</evidence>
<feature type="transmembrane region" description="Helical" evidence="9">
    <location>
        <begin position="376"/>
        <end position="397"/>
    </location>
</feature>
<dbReference type="STRING" id="887929.HMP0721_1913"/>
<comment type="caution">
    <text evidence="10">The sequence shown here is derived from an EMBL/GenBank/DDBJ whole genome shotgun (WGS) entry which is preliminary data.</text>
</comment>
<dbReference type="GO" id="GO:0005886">
    <property type="term" value="C:plasma membrane"/>
    <property type="evidence" value="ECO:0007669"/>
    <property type="project" value="UniProtKB-SubCell"/>
</dbReference>
<feature type="transmembrane region" description="Helical" evidence="9">
    <location>
        <begin position="342"/>
        <end position="364"/>
    </location>
</feature>
<feature type="transmembrane region" description="Helical" evidence="9">
    <location>
        <begin position="474"/>
        <end position="493"/>
    </location>
</feature>
<dbReference type="eggNOG" id="COG1292">
    <property type="taxonomic scope" value="Bacteria"/>
</dbReference>
<feature type="transmembrane region" description="Helical" evidence="9">
    <location>
        <begin position="433"/>
        <end position="454"/>
    </location>
</feature>
<keyword evidence="7 9" id="KW-0472">Membrane</keyword>
<evidence type="ECO:0000256" key="1">
    <source>
        <dbReference type="ARBA" id="ARBA00004651"/>
    </source>
</evidence>
<keyword evidence="6 9" id="KW-1133">Transmembrane helix</keyword>
<dbReference type="HOGENOM" id="CLU_010118_6_3_9"/>
<feature type="compositionally biased region" description="Basic and acidic residues" evidence="8">
    <location>
        <begin position="8"/>
        <end position="19"/>
    </location>
</feature>
<dbReference type="InterPro" id="IPR000060">
    <property type="entry name" value="BCCT_transptr"/>
</dbReference>
<evidence type="ECO:0000256" key="9">
    <source>
        <dbReference type="SAM" id="Phobius"/>
    </source>
</evidence>
<evidence type="ECO:0000256" key="6">
    <source>
        <dbReference type="ARBA" id="ARBA00022989"/>
    </source>
</evidence>
<dbReference type="Pfam" id="PF02028">
    <property type="entry name" value="BCCT"/>
    <property type="match status" value="1"/>
</dbReference>
<dbReference type="GO" id="GO:0022857">
    <property type="term" value="F:transmembrane transporter activity"/>
    <property type="evidence" value="ECO:0007669"/>
    <property type="project" value="InterPro"/>
</dbReference>
<evidence type="ECO:0000256" key="4">
    <source>
        <dbReference type="ARBA" id="ARBA00022475"/>
    </source>
</evidence>
<feature type="transmembrane region" description="Helical" evidence="9">
    <location>
        <begin position="499"/>
        <end position="519"/>
    </location>
</feature>
<dbReference type="Proteomes" id="UP000004754">
    <property type="component" value="Unassembled WGS sequence"/>
</dbReference>
<dbReference type="AlphaFoldDB" id="E6MIS8"/>
<dbReference type="EMBL" id="AEQN01000023">
    <property type="protein sequence ID" value="EFV01174.1"/>
    <property type="molecule type" value="Genomic_DNA"/>
</dbReference>
<dbReference type="PANTHER" id="PTHR30047">
    <property type="entry name" value="HIGH-AFFINITY CHOLINE TRANSPORT PROTEIN-RELATED"/>
    <property type="match status" value="1"/>
</dbReference>
<feature type="transmembrane region" description="Helical" evidence="9">
    <location>
        <begin position="214"/>
        <end position="233"/>
    </location>
</feature>
<name>E6MIS8_9FIRM</name>
<sequence length="563" mass="62297">MRSVRIVNGEEEKQMDSKQAKGKNRGYTMRPAVMSVTLVLFVAMLIAVAVNAKQFYHVLNELIMNNAMWHFGWCLSLICLAMVVFCIVAMVTPIGNIRLGGPNAKPKFSYMQWFGISLCTGIGAGVVFWGSAEPLMFAMQPAVSEGIKSGSNGAVIWSMVHCFLQWGFTPYATCVVMGIILSYVILNKKAPFRTSSLLIPIFGDSVVNSRGADIFDALTTFALTGAVAGGLGYGAMQLSAAVKAFAGINPTMWVYVGVIAFMFACYNASALSGLRSGITWLSNKNVQFFFILLIFAFCFGPTSYICNLFTASIGEYITKFFSISLNTMPFQNSGMWAQNWDMYWWADWMAYAPLLGLFMVRVAYGRTIREFIAVEWVFPALFGIIWFAVFGGTILHAQLWDHINFWHIYQTQGAEALTLSTFNVLPLSTIAKIFMLIIITISLVTQCDSMTVTLASMSIKQSDANTEAPWPLKIFWGLVFAVIAAVFVVLGGIDGVKTVKSFCGIPLAFVCGWLTYGFIRYLGRRPRGADGSYVDEEACANDPDNGEPMAPRSKYKWLRKIGW</sequence>
<feature type="transmembrane region" description="Helical" evidence="9">
    <location>
        <begin position="70"/>
        <end position="92"/>
    </location>
</feature>
<accession>E6MIS8</accession>
<feature type="transmembrane region" description="Helical" evidence="9">
    <location>
        <begin position="113"/>
        <end position="132"/>
    </location>
</feature>
<feature type="transmembrane region" description="Helical" evidence="9">
    <location>
        <begin position="168"/>
        <end position="186"/>
    </location>
</feature>
<feature type="transmembrane region" description="Helical" evidence="9">
    <location>
        <begin position="31"/>
        <end position="50"/>
    </location>
</feature>
<proteinExistence type="inferred from homology"/>
<evidence type="ECO:0000313" key="10">
    <source>
        <dbReference type="EMBL" id="EFV01174.1"/>
    </source>
</evidence>
<feature type="transmembrane region" description="Helical" evidence="9">
    <location>
        <begin position="286"/>
        <end position="305"/>
    </location>
</feature>
<keyword evidence="5 9" id="KW-0812">Transmembrane</keyword>
<evidence type="ECO:0000256" key="7">
    <source>
        <dbReference type="ARBA" id="ARBA00023136"/>
    </source>
</evidence>
<reference evidence="10 11" key="1">
    <citation type="submission" date="2010-12" db="EMBL/GenBank/DDBJ databases">
        <authorList>
            <person name="Muzny D."/>
            <person name="Qin X."/>
            <person name="Deng J."/>
            <person name="Jiang H."/>
            <person name="Liu Y."/>
            <person name="Qu J."/>
            <person name="Song X.-Z."/>
            <person name="Zhang L."/>
            <person name="Thornton R."/>
            <person name="Coyle M."/>
            <person name="Francisco L."/>
            <person name="Jackson L."/>
            <person name="Javaid M."/>
            <person name="Korchina V."/>
            <person name="Kovar C."/>
            <person name="Mata R."/>
            <person name="Mathew T."/>
            <person name="Ngo R."/>
            <person name="Nguyen L."/>
            <person name="Nguyen N."/>
            <person name="Okwuonu G."/>
            <person name="Ongeri F."/>
            <person name="Pham C."/>
            <person name="Simmons D."/>
            <person name="Wilczek-Boney K."/>
            <person name="Hale W."/>
            <person name="Jakkamsetti A."/>
            <person name="Pham P."/>
            <person name="Ruth R."/>
            <person name="San Lucas F."/>
            <person name="Warren J."/>
            <person name="Zhang J."/>
            <person name="Zhao Z."/>
            <person name="Zhou C."/>
            <person name="Zhu D."/>
            <person name="Lee S."/>
            <person name="Bess C."/>
            <person name="Blankenburg K."/>
            <person name="Forbes L."/>
            <person name="Fu Q."/>
            <person name="Gubbala S."/>
            <person name="Hirani K."/>
            <person name="Jayaseelan J.C."/>
            <person name="Lara F."/>
            <person name="Munidasa M."/>
            <person name="Palculict T."/>
            <person name="Patil S."/>
            <person name="Pu L.-L."/>
            <person name="Saada N."/>
            <person name="Tang L."/>
            <person name="Weissenberger G."/>
            <person name="Zhu Y."/>
            <person name="Hemphill L."/>
            <person name="Shang Y."/>
            <person name="Youmans B."/>
            <person name="Ayvaz T."/>
            <person name="Ross M."/>
            <person name="Santibanez J."/>
            <person name="Aqrawi P."/>
            <person name="Gross S."/>
            <person name="Joshi V."/>
            <person name="Fowler G."/>
            <person name="Nazareth L."/>
            <person name="Reid J."/>
            <person name="Worley K."/>
            <person name="Petrosino J."/>
            <person name="Highlander S."/>
            <person name="Gibbs R."/>
        </authorList>
    </citation>
    <scope>NUCLEOTIDE SEQUENCE [LARGE SCALE GENOMIC DNA]</scope>
    <source>
        <strain evidence="10 11">ATCC 23263</strain>
    </source>
</reference>
<gene>
    <name evidence="10" type="ORF">HMP0721_1913</name>
</gene>
<feature type="region of interest" description="Disordered" evidence="8">
    <location>
        <begin position="1"/>
        <end position="21"/>
    </location>
</feature>
<comment type="similarity">
    <text evidence="2">Belongs to the BCCT transporter (TC 2.A.15) family.</text>
</comment>
<comment type="subcellular location">
    <subcellularLocation>
        <location evidence="1">Cell membrane</location>
        <topology evidence="1">Multi-pass membrane protein</topology>
    </subcellularLocation>
</comment>
<dbReference type="OrthoDB" id="9775735at2"/>
<feature type="transmembrane region" description="Helical" evidence="9">
    <location>
        <begin position="253"/>
        <end position="274"/>
    </location>
</feature>